<evidence type="ECO:0000313" key="3">
    <source>
        <dbReference type="EMBL" id="GAG08208.1"/>
    </source>
</evidence>
<accession>X0V6T7</accession>
<comment type="caution">
    <text evidence="3">The sequence shown here is derived from an EMBL/GenBank/DDBJ whole genome shotgun (WGS) entry which is preliminary data.</text>
</comment>
<dbReference type="Pfam" id="PF04041">
    <property type="entry name" value="Glyco_hydro_130"/>
    <property type="match status" value="1"/>
</dbReference>
<evidence type="ECO:0000256" key="2">
    <source>
        <dbReference type="ARBA" id="ARBA00022679"/>
    </source>
</evidence>
<feature type="non-terminal residue" evidence="3">
    <location>
        <position position="1"/>
    </location>
</feature>
<feature type="non-terminal residue" evidence="3">
    <location>
        <position position="271"/>
    </location>
</feature>
<dbReference type="SUPFAM" id="SSF75005">
    <property type="entry name" value="Arabinanase/levansucrase/invertase"/>
    <property type="match status" value="1"/>
</dbReference>
<name>X0V6T7_9ZZZZ</name>
<dbReference type="Gene3D" id="2.115.10.20">
    <property type="entry name" value="Glycosyl hydrolase domain, family 43"/>
    <property type="match status" value="1"/>
</dbReference>
<dbReference type="AlphaFoldDB" id="X0V6T7"/>
<dbReference type="GO" id="GO:0016757">
    <property type="term" value="F:glycosyltransferase activity"/>
    <property type="evidence" value="ECO:0007669"/>
    <property type="project" value="UniProtKB-KW"/>
</dbReference>
<gene>
    <name evidence="3" type="ORF">S01H1_35008</name>
</gene>
<sequence>GHSGLSVLGYASSRDGIHIDERLTEPAYICSGPSACKMENKNFSSYAYTSGGSWSGCEDPRITKIDDRIYMTYTAFITWDTPPGIALTSISVKDFLKKHWNWKAPILISPPYEIHKNWVIFPEKINGKFAILHSISPDILIDYFDTLSFNENSCIKSYYKCFGREGCWDNRIRGIGPPPIKTREGWLALYHAIDKRDPNKYKIGAMILDEQDPSKILYCSNVPLLEPSAPYENEGYKAGVIYCCGALVKEEKLFVYYGGADTVICAAIADL</sequence>
<keyword evidence="1" id="KW-0328">Glycosyltransferase</keyword>
<dbReference type="CDD" id="cd18614">
    <property type="entry name" value="GH130"/>
    <property type="match status" value="1"/>
</dbReference>
<keyword evidence="2" id="KW-0808">Transferase</keyword>
<dbReference type="EMBL" id="BARS01021835">
    <property type="protein sequence ID" value="GAG08208.1"/>
    <property type="molecule type" value="Genomic_DNA"/>
</dbReference>
<dbReference type="InterPro" id="IPR023296">
    <property type="entry name" value="Glyco_hydro_beta-prop_sf"/>
</dbReference>
<dbReference type="PANTHER" id="PTHR34106">
    <property type="entry name" value="GLYCOSIDASE"/>
    <property type="match status" value="1"/>
</dbReference>
<reference evidence="3" key="1">
    <citation type="journal article" date="2014" name="Front. Microbiol.">
        <title>High frequency of phylogenetically diverse reductive dehalogenase-homologous genes in deep subseafloor sedimentary metagenomes.</title>
        <authorList>
            <person name="Kawai M."/>
            <person name="Futagami T."/>
            <person name="Toyoda A."/>
            <person name="Takaki Y."/>
            <person name="Nishi S."/>
            <person name="Hori S."/>
            <person name="Arai W."/>
            <person name="Tsubouchi T."/>
            <person name="Morono Y."/>
            <person name="Uchiyama I."/>
            <person name="Ito T."/>
            <person name="Fujiyama A."/>
            <person name="Inagaki F."/>
            <person name="Takami H."/>
        </authorList>
    </citation>
    <scope>NUCLEOTIDE SEQUENCE</scope>
    <source>
        <strain evidence="3">Expedition CK06-06</strain>
    </source>
</reference>
<protein>
    <recommendedName>
        <fullName evidence="4">Glycosidase</fullName>
    </recommendedName>
</protein>
<evidence type="ECO:0008006" key="4">
    <source>
        <dbReference type="Google" id="ProtNLM"/>
    </source>
</evidence>
<dbReference type="PANTHER" id="PTHR34106:SF5">
    <property type="entry name" value="GLYCOSIDASE"/>
    <property type="match status" value="1"/>
</dbReference>
<dbReference type="InterPro" id="IPR007184">
    <property type="entry name" value="Mannoside_phosphorylase"/>
</dbReference>
<evidence type="ECO:0000256" key="1">
    <source>
        <dbReference type="ARBA" id="ARBA00022676"/>
    </source>
</evidence>
<organism evidence="3">
    <name type="scientific">marine sediment metagenome</name>
    <dbReference type="NCBI Taxonomy" id="412755"/>
    <lineage>
        <taxon>unclassified sequences</taxon>
        <taxon>metagenomes</taxon>
        <taxon>ecological metagenomes</taxon>
    </lineage>
</organism>
<proteinExistence type="predicted"/>